<dbReference type="SUPFAM" id="SSF49452">
    <property type="entry name" value="Starch-binding domain-like"/>
    <property type="match status" value="1"/>
</dbReference>
<evidence type="ECO:0000256" key="7">
    <source>
        <dbReference type="SAM" id="SignalP"/>
    </source>
</evidence>
<evidence type="ECO:0000256" key="4">
    <source>
        <dbReference type="ARBA" id="ARBA00022692"/>
    </source>
</evidence>
<comment type="caution">
    <text evidence="10">The sequence shown here is derived from an EMBL/GenBank/DDBJ whole genome shotgun (WGS) entry which is preliminary data.</text>
</comment>
<accession>A0A422QPP2</accession>
<dbReference type="Pfam" id="PF13620">
    <property type="entry name" value="CarboxypepD_reg"/>
    <property type="match status" value="1"/>
</dbReference>
<dbReference type="EMBL" id="JSAB01000036">
    <property type="protein sequence ID" value="RNF32000.1"/>
    <property type="molecule type" value="Genomic_DNA"/>
</dbReference>
<keyword evidence="6" id="KW-0998">Cell outer membrane</keyword>
<feature type="domain" description="TonB-dependent transporter Oar-like beta-barrel" evidence="9">
    <location>
        <begin position="243"/>
        <end position="314"/>
    </location>
</feature>
<evidence type="ECO:0000259" key="8">
    <source>
        <dbReference type="Pfam" id="PF07715"/>
    </source>
</evidence>
<dbReference type="PANTHER" id="PTHR30069:SF46">
    <property type="entry name" value="OAR PROTEIN"/>
    <property type="match status" value="1"/>
</dbReference>
<dbReference type="GO" id="GO:0044718">
    <property type="term" value="P:siderophore transmembrane transport"/>
    <property type="evidence" value="ECO:0007669"/>
    <property type="project" value="TreeGrafter"/>
</dbReference>
<feature type="signal peptide" evidence="7">
    <location>
        <begin position="1"/>
        <end position="27"/>
    </location>
</feature>
<dbReference type="Proteomes" id="UP000283254">
    <property type="component" value="Unassembled WGS sequence"/>
</dbReference>
<dbReference type="InterPro" id="IPR039426">
    <property type="entry name" value="TonB-dep_rcpt-like"/>
</dbReference>
<dbReference type="InterPro" id="IPR057601">
    <property type="entry name" value="Oar-like_b-barrel"/>
</dbReference>
<keyword evidence="7" id="KW-0732">Signal</keyword>
<dbReference type="Pfam" id="PF25183">
    <property type="entry name" value="OMP_b-brl_4"/>
    <property type="match status" value="2"/>
</dbReference>
<name>A0A422QPP2_9BURK</name>
<dbReference type="AlphaFoldDB" id="A0A422QPP2"/>
<keyword evidence="4" id="KW-0812">Transmembrane</keyword>
<gene>
    <name evidence="10" type="ORF">NM04_04320</name>
</gene>
<reference evidence="10" key="1">
    <citation type="submission" date="2014-10" db="EMBL/GenBank/DDBJ databases">
        <title>Massilia sp. genome.</title>
        <authorList>
            <person name="Xu B."/>
            <person name="Dai L."/>
            <person name="Huang Z."/>
        </authorList>
    </citation>
    <scope>NUCLEOTIDE SEQUENCE [LARGE SCALE GENOMIC DNA]</scope>
    <source>
        <strain evidence="10">CFS-1</strain>
    </source>
</reference>
<dbReference type="RefSeq" id="WP_123068314.1">
    <property type="nucleotide sequence ID" value="NZ_JSAB01000036.1"/>
</dbReference>
<dbReference type="InterPro" id="IPR012910">
    <property type="entry name" value="Plug_dom"/>
</dbReference>
<dbReference type="GO" id="GO:0009279">
    <property type="term" value="C:cell outer membrane"/>
    <property type="evidence" value="ECO:0007669"/>
    <property type="project" value="UniProtKB-SubCell"/>
</dbReference>
<evidence type="ECO:0000256" key="3">
    <source>
        <dbReference type="ARBA" id="ARBA00022452"/>
    </source>
</evidence>
<organism evidence="10 11">
    <name type="scientific">Massilia aurea</name>
    <dbReference type="NCBI Taxonomy" id="373040"/>
    <lineage>
        <taxon>Bacteria</taxon>
        <taxon>Pseudomonadati</taxon>
        <taxon>Pseudomonadota</taxon>
        <taxon>Betaproteobacteria</taxon>
        <taxon>Burkholderiales</taxon>
        <taxon>Oxalobacteraceae</taxon>
        <taxon>Telluria group</taxon>
        <taxon>Massilia</taxon>
    </lineage>
</organism>
<evidence type="ECO:0000256" key="6">
    <source>
        <dbReference type="ARBA" id="ARBA00023237"/>
    </source>
</evidence>
<dbReference type="Gene3D" id="2.40.170.20">
    <property type="entry name" value="TonB-dependent receptor, beta-barrel domain"/>
    <property type="match status" value="1"/>
</dbReference>
<evidence type="ECO:0000313" key="10">
    <source>
        <dbReference type="EMBL" id="RNF32000.1"/>
    </source>
</evidence>
<dbReference type="OrthoDB" id="9768147at2"/>
<evidence type="ECO:0000259" key="9">
    <source>
        <dbReference type="Pfam" id="PF25183"/>
    </source>
</evidence>
<dbReference type="InterPro" id="IPR036942">
    <property type="entry name" value="Beta-barrel_TonB_sf"/>
</dbReference>
<evidence type="ECO:0000313" key="11">
    <source>
        <dbReference type="Proteomes" id="UP000283254"/>
    </source>
</evidence>
<keyword evidence="11" id="KW-1185">Reference proteome</keyword>
<evidence type="ECO:0000256" key="5">
    <source>
        <dbReference type="ARBA" id="ARBA00023136"/>
    </source>
</evidence>
<dbReference type="PANTHER" id="PTHR30069">
    <property type="entry name" value="TONB-DEPENDENT OUTER MEMBRANE RECEPTOR"/>
    <property type="match status" value="1"/>
</dbReference>
<feature type="chain" id="PRO_5019397281" evidence="7">
    <location>
        <begin position="28"/>
        <end position="1139"/>
    </location>
</feature>
<evidence type="ECO:0000256" key="2">
    <source>
        <dbReference type="ARBA" id="ARBA00022448"/>
    </source>
</evidence>
<sequence>MITQQQIRLTKLALALSVALAAAPSFAQNTTSAIGGRISNAAGAPAAGAQVQILHVESGSVSNVVTDAEGRYTARGLRVGGPYTITITKDGVTETRNDVFVELAQTATVDATVGIQTVTVAGSAVRSEIFSSNNMGAGTSISNTQLQTQASINRNLQDYARADPRVSQTDKDRGEISVAGQNSRYNSMTIDGVAINDTFGLESNGSPTARQPISIEAIQSVQVNVANYDVTQKGYTGANINAVTKSGTNTYKGGVYYVFRNDTMAGDRYDVVTDKYSDAPKSKETTKGIWASGPLIQDKLFIFALAENFESSRSSPDFGPIGSGAGTTVGITQSAIAGAQQIAQGYGLDIGTPAVPTGAMLTSKERMVKFDWNITDDHRANLRYAKTTQGEPFFPGFSNTGVGLSSSFYNQGKEIETVVAQVFSDWTPNFSTEFKYSTRDYDSAPVNATRTPSMALQFSGALPADAPAGLASGNRFLNFGTERSRHNNVLGNKTTDLYAGANWIKGDHEIKFGVDHTKTEIYNAFLQGVFGEYTFACLDSADANFYSFGALPSCARATNAQVEAAVLENFRRGRPLSYSVQRALPGASIEDAIAQFETKNTGLFLQDTWAVNDQLTLTYGVRYDRNDIGNRPLYNAAAAQPMVAGNPATGARQSGGFGLDNTRTIDGTDLIQPRFGFNYRFDKSPRPTQLRGGFGLFQGAAAAVWMSNPFSNPGVAAATISCSGVGATRCPTTGGLISIDPDNQPNVSGAVPAANVDFLDPGFRQPAIWKTNLAFDTELPWGGLVFGGELLYTKNKHAIYYEHLNLGAPTAIGAADGRQLFWNAAGLAAASYGVSNNAATLISNSGATNRALSNRSYNNVLVARDTDKGDAKVITMSLSQPMQKGLGWSVSYTYTDATEVSPLTSSVSNSNFNGRSVFNPNEEVAANSSYAIKNRVNALLNFQKKFFDNYNTRFGVFYEGREGRPYSWTFNNDMNGDNLAGNDLMYIPTAFGSGEVVFHGDTATNHANEQRFWDVVNANKGLHGAAGGVVKRNNSTSEWVNTFDLRISQEIPGLFKRNKATFTLDFMNFGNLLNKKWGRTEEVAFQSNGGQARSFVDFAGTDAQGRYIYVVRNDVERQDLKQSKGESQWAIQATLKYEF</sequence>
<keyword evidence="2" id="KW-0813">Transport</keyword>
<comment type="subcellular location">
    <subcellularLocation>
        <location evidence="1">Cell outer membrane</location>
        <topology evidence="1">Multi-pass membrane protein</topology>
    </subcellularLocation>
</comment>
<protein>
    <submittedName>
        <fullName evidence="10">Oar protein</fullName>
    </submittedName>
</protein>
<dbReference type="InterPro" id="IPR013784">
    <property type="entry name" value="Carb-bd-like_fold"/>
</dbReference>
<dbReference type="GO" id="GO:0030246">
    <property type="term" value="F:carbohydrate binding"/>
    <property type="evidence" value="ECO:0007669"/>
    <property type="project" value="InterPro"/>
</dbReference>
<dbReference type="Pfam" id="PF07715">
    <property type="entry name" value="Plug"/>
    <property type="match status" value="1"/>
</dbReference>
<evidence type="ECO:0000256" key="1">
    <source>
        <dbReference type="ARBA" id="ARBA00004571"/>
    </source>
</evidence>
<feature type="domain" description="TonB-dependent receptor plug" evidence="8">
    <location>
        <begin position="138"/>
        <end position="224"/>
    </location>
</feature>
<dbReference type="GO" id="GO:0015344">
    <property type="term" value="F:siderophore uptake transmembrane transporter activity"/>
    <property type="evidence" value="ECO:0007669"/>
    <property type="project" value="TreeGrafter"/>
</dbReference>
<keyword evidence="3" id="KW-1134">Transmembrane beta strand</keyword>
<dbReference type="SUPFAM" id="SSF56935">
    <property type="entry name" value="Porins"/>
    <property type="match status" value="1"/>
</dbReference>
<keyword evidence="5" id="KW-0472">Membrane</keyword>
<feature type="domain" description="TonB-dependent transporter Oar-like beta-barrel" evidence="9">
    <location>
        <begin position="363"/>
        <end position="1074"/>
    </location>
</feature>
<dbReference type="Gene3D" id="2.60.40.1120">
    <property type="entry name" value="Carboxypeptidase-like, regulatory domain"/>
    <property type="match status" value="1"/>
</dbReference>
<proteinExistence type="predicted"/>